<feature type="domain" description="Terpene synthase N-terminal" evidence="5">
    <location>
        <begin position="33"/>
        <end position="163"/>
    </location>
</feature>
<dbReference type="OrthoDB" id="1143271at2759"/>
<protein>
    <submittedName>
        <fullName evidence="7">(-)-alpha-pinene synthase-like</fullName>
    </submittedName>
</protein>
<reference evidence="7 8" key="1">
    <citation type="submission" date="2019-09" db="EMBL/GenBank/DDBJ databases">
        <authorList>
            <person name="Ou C."/>
        </authorList>
    </citation>
    <scope>NUCLEOTIDE SEQUENCE [LARGE SCALE GENOMIC DNA]</scope>
    <source>
        <strain evidence="7">S2</strain>
        <tissue evidence="7">Leaf</tissue>
    </source>
</reference>
<organism evidence="7 8">
    <name type="scientific">Pyrus ussuriensis x Pyrus communis</name>
    <dbReference type="NCBI Taxonomy" id="2448454"/>
    <lineage>
        <taxon>Eukaryota</taxon>
        <taxon>Viridiplantae</taxon>
        <taxon>Streptophyta</taxon>
        <taxon>Embryophyta</taxon>
        <taxon>Tracheophyta</taxon>
        <taxon>Spermatophyta</taxon>
        <taxon>Magnoliopsida</taxon>
        <taxon>eudicotyledons</taxon>
        <taxon>Gunneridae</taxon>
        <taxon>Pentapetalae</taxon>
        <taxon>rosids</taxon>
        <taxon>fabids</taxon>
        <taxon>Rosales</taxon>
        <taxon>Rosaceae</taxon>
        <taxon>Amygdaloideae</taxon>
        <taxon>Maleae</taxon>
        <taxon>Pyrus</taxon>
    </lineage>
</organism>
<proteinExistence type="predicted"/>
<dbReference type="PANTHER" id="PTHR31225:SF251">
    <property type="entry name" value="(-)-GERMACRENE D SYNTHASE-LIKE ISOFORM X2"/>
    <property type="match status" value="1"/>
</dbReference>
<dbReference type="InterPro" id="IPR036965">
    <property type="entry name" value="Terpene_synth_N_sf"/>
</dbReference>
<evidence type="ECO:0000259" key="5">
    <source>
        <dbReference type="Pfam" id="PF01397"/>
    </source>
</evidence>
<dbReference type="Gene3D" id="1.10.600.10">
    <property type="entry name" value="Farnesyl Diphosphate Synthase"/>
    <property type="match status" value="1"/>
</dbReference>
<dbReference type="InterPro" id="IPR005630">
    <property type="entry name" value="Terpene_synthase_metal-bd"/>
</dbReference>
<feature type="domain" description="Terpene synthase metal-binding" evidence="6">
    <location>
        <begin position="219"/>
        <end position="415"/>
    </location>
</feature>
<evidence type="ECO:0000256" key="3">
    <source>
        <dbReference type="ARBA" id="ARBA00022842"/>
    </source>
</evidence>
<dbReference type="InterPro" id="IPR044814">
    <property type="entry name" value="Terpene_cyclase_plant_C1"/>
</dbReference>
<reference evidence="7 8" key="3">
    <citation type="submission" date="2019-11" db="EMBL/GenBank/DDBJ databases">
        <title>A de novo genome assembly of a pear dwarfing rootstock.</title>
        <authorList>
            <person name="Wang F."/>
            <person name="Wang J."/>
            <person name="Li S."/>
            <person name="Zhang Y."/>
            <person name="Fang M."/>
            <person name="Ma L."/>
            <person name="Zhao Y."/>
            <person name="Jiang S."/>
        </authorList>
    </citation>
    <scope>NUCLEOTIDE SEQUENCE [LARGE SCALE GENOMIC DNA]</scope>
    <source>
        <strain evidence="7">S2</strain>
        <tissue evidence="7">Leaf</tissue>
    </source>
</reference>
<dbReference type="GO" id="GO:0010333">
    <property type="term" value="F:terpene synthase activity"/>
    <property type="evidence" value="ECO:0007669"/>
    <property type="project" value="InterPro"/>
</dbReference>
<evidence type="ECO:0000259" key="6">
    <source>
        <dbReference type="Pfam" id="PF03936"/>
    </source>
</evidence>
<evidence type="ECO:0000313" key="8">
    <source>
        <dbReference type="Proteomes" id="UP000327157"/>
    </source>
</evidence>
<comment type="caution">
    <text evidence="7">The sequence shown here is derived from an EMBL/GenBank/DDBJ whole genome shotgun (WGS) entry which is preliminary data.</text>
</comment>
<keyword evidence="4" id="KW-0456">Lyase</keyword>
<dbReference type="InterPro" id="IPR001906">
    <property type="entry name" value="Terpene_synth_N"/>
</dbReference>
<dbReference type="InterPro" id="IPR034741">
    <property type="entry name" value="Terpene_cyclase-like_1_C"/>
</dbReference>
<evidence type="ECO:0000256" key="2">
    <source>
        <dbReference type="ARBA" id="ARBA00022723"/>
    </source>
</evidence>
<evidence type="ECO:0000256" key="4">
    <source>
        <dbReference type="ARBA" id="ARBA00023239"/>
    </source>
</evidence>
<comment type="cofactor">
    <cofactor evidence="1">
        <name>Mg(2+)</name>
        <dbReference type="ChEBI" id="CHEBI:18420"/>
    </cofactor>
</comment>
<dbReference type="FunFam" id="1.50.10.130:FF:000001">
    <property type="entry name" value="Isoprene synthase, chloroplastic"/>
    <property type="match status" value="1"/>
</dbReference>
<dbReference type="PANTHER" id="PTHR31225">
    <property type="entry name" value="OS04G0344100 PROTEIN-RELATED"/>
    <property type="match status" value="1"/>
</dbReference>
<sequence length="430" mass="49560">MLLFQGSAEAQSQNAKPEVFRWTFINYDDSQDILIDAIQCLGVAYHFEREIEEALECMHATFDDDHGNEDVDLYTVALGFRLLRQHGYNVSCAIFNNFKDESSSFKESLIDDTSGMLSFYEATHLKVYGEDILEEALVFTTTHLESIAIHVSSPLVTQITQALERPLRKSLERLFARRYISIYQDEVSHNEALLKLAKLDFNLVQPLHKKELQEITRALDFEGKLPFAISRMVELYFWIVGVYFEPLYSVGRKIMTKVSVLLTIMDDIYDAFGTFEELVVCTKAIDKWDANCVDELPEYMQTFYHALLNLYNEIEEEMVKEGRSYRVLYAIQAMKDQARSYFNEARCLHEGKVPSMEDYVRVATVSISYTFPITISLLGMGHVVTKEAFERLFTDPKIVRAANTIFRLIDDIVSTDVRIILLTCVIISMQ</sequence>
<accession>A0A5N5G725</accession>
<dbReference type="EMBL" id="SMOL01000487">
    <property type="protein sequence ID" value="KAB2611225.1"/>
    <property type="molecule type" value="Genomic_DNA"/>
</dbReference>
<dbReference type="SFLD" id="SFLDG01019">
    <property type="entry name" value="Terpene_Cyclase_Like_1_C_Termi"/>
    <property type="match status" value="1"/>
</dbReference>
<dbReference type="GO" id="GO:0000287">
    <property type="term" value="F:magnesium ion binding"/>
    <property type="evidence" value="ECO:0007669"/>
    <property type="project" value="InterPro"/>
</dbReference>
<gene>
    <name evidence="7" type="ORF">D8674_019257</name>
</gene>
<dbReference type="InterPro" id="IPR008930">
    <property type="entry name" value="Terpenoid_cyclase/PrenylTrfase"/>
</dbReference>
<evidence type="ECO:0000313" key="7">
    <source>
        <dbReference type="EMBL" id="KAB2611225.1"/>
    </source>
</evidence>
<dbReference type="Gene3D" id="1.50.10.130">
    <property type="entry name" value="Terpene synthase, N-terminal domain"/>
    <property type="match status" value="1"/>
</dbReference>
<dbReference type="SUPFAM" id="SSF48576">
    <property type="entry name" value="Terpenoid synthases"/>
    <property type="match status" value="1"/>
</dbReference>
<dbReference type="InterPro" id="IPR008949">
    <property type="entry name" value="Isoprenoid_synthase_dom_sf"/>
</dbReference>
<dbReference type="Proteomes" id="UP000327157">
    <property type="component" value="Chromosome 17"/>
</dbReference>
<keyword evidence="8" id="KW-1185">Reference proteome</keyword>
<dbReference type="GO" id="GO:0016102">
    <property type="term" value="P:diterpenoid biosynthetic process"/>
    <property type="evidence" value="ECO:0007669"/>
    <property type="project" value="InterPro"/>
</dbReference>
<keyword evidence="3" id="KW-0460">Magnesium</keyword>
<evidence type="ECO:0000256" key="1">
    <source>
        <dbReference type="ARBA" id="ARBA00001946"/>
    </source>
</evidence>
<dbReference type="AlphaFoldDB" id="A0A5N5G725"/>
<dbReference type="CDD" id="cd00684">
    <property type="entry name" value="Terpene_cyclase_plant_C1"/>
    <property type="match status" value="1"/>
</dbReference>
<dbReference type="SUPFAM" id="SSF48239">
    <property type="entry name" value="Terpenoid cyclases/Protein prenyltransferases"/>
    <property type="match status" value="1"/>
</dbReference>
<keyword evidence="2" id="KW-0479">Metal-binding</keyword>
<reference evidence="8" key="2">
    <citation type="submission" date="2019-10" db="EMBL/GenBank/DDBJ databases">
        <title>A de novo genome assembly of a pear dwarfing rootstock.</title>
        <authorList>
            <person name="Wang F."/>
            <person name="Wang J."/>
            <person name="Li S."/>
            <person name="Zhang Y."/>
            <person name="Fang M."/>
            <person name="Ma L."/>
            <person name="Zhao Y."/>
            <person name="Jiang S."/>
        </authorList>
    </citation>
    <scope>NUCLEOTIDE SEQUENCE [LARGE SCALE GENOMIC DNA]</scope>
</reference>
<dbReference type="InterPro" id="IPR050148">
    <property type="entry name" value="Terpene_synthase-like"/>
</dbReference>
<dbReference type="Pfam" id="PF03936">
    <property type="entry name" value="Terpene_synth_C"/>
    <property type="match status" value="1"/>
</dbReference>
<dbReference type="Pfam" id="PF01397">
    <property type="entry name" value="Terpene_synth"/>
    <property type="match status" value="1"/>
</dbReference>
<dbReference type="SFLD" id="SFLDS00005">
    <property type="entry name" value="Isoprenoid_Synthase_Type_I"/>
    <property type="match status" value="1"/>
</dbReference>
<name>A0A5N5G725_9ROSA</name>